<sequence length="66" mass="7266">MVLNSPGAMGKADRRKQAKETFHLSLHPSFLPSLPSLKLRVFLSALQLSAAQPSRQPPSLQHCVNM</sequence>
<evidence type="ECO:0000313" key="1">
    <source>
        <dbReference type="EMBL" id="KAK2820689.1"/>
    </source>
</evidence>
<dbReference type="EMBL" id="JAUPFM010000019">
    <property type="protein sequence ID" value="KAK2820689.1"/>
    <property type="molecule type" value="Genomic_DNA"/>
</dbReference>
<name>A0AA88IUS7_CHASR</name>
<dbReference type="AlphaFoldDB" id="A0AA88IUS7"/>
<accession>A0AA88IUS7</accession>
<evidence type="ECO:0000313" key="2">
    <source>
        <dbReference type="Proteomes" id="UP001187415"/>
    </source>
</evidence>
<organism evidence="1 2">
    <name type="scientific">Channa striata</name>
    <name type="common">Snakehead murrel</name>
    <name type="synonym">Ophicephalus striatus</name>
    <dbReference type="NCBI Taxonomy" id="64152"/>
    <lineage>
        <taxon>Eukaryota</taxon>
        <taxon>Metazoa</taxon>
        <taxon>Chordata</taxon>
        <taxon>Craniata</taxon>
        <taxon>Vertebrata</taxon>
        <taxon>Euteleostomi</taxon>
        <taxon>Actinopterygii</taxon>
        <taxon>Neopterygii</taxon>
        <taxon>Teleostei</taxon>
        <taxon>Neoteleostei</taxon>
        <taxon>Acanthomorphata</taxon>
        <taxon>Anabantaria</taxon>
        <taxon>Anabantiformes</taxon>
        <taxon>Channoidei</taxon>
        <taxon>Channidae</taxon>
        <taxon>Channa</taxon>
    </lineage>
</organism>
<comment type="caution">
    <text evidence="1">The sequence shown here is derived from an EMBL/GenBank/DDBJ whole genome shotgun (WGS) entry which is preliminary data.</text>
</comment>
<gene>
    <name evidence="1" type="ORF">Q5P01_023648</name>
</gene>
<reference evidence="1" key="1">
    <citation type="submission" date="2023-07" db="EMBL/GenBank/DDBJ databases">
        <title>Chromosome-level Genome Assembly of Striped Snakehead (Channa striata).</title>
        <authorList>
            <person name="Liu H."/>
        </authorList>
    </citation>
    <scope>NUCLEOTIDE SEQUENCE</scope>
    <source>
        <strain evidence="1">Gz</strain>
        <tissue evidence="1">Muscle</tissue>
    </source>
</reference>
<protein>
    <submittedName>
        <fullName evidence="1">Uncharacterized protein</fullName>
    </submittedName>
</protein>
<dbReference type="Proteomes" id="UP001187415">
    <property type="component" value="Unassembled WGS sequence"/>
</dbReference>
<keyword evidence="2" id="KW-1185">Reference proteome</keyword>
<proteinExistence type="predicted"/>